<evidence type="ECO:0000313" key="12">
    <source>
        <dbReference type="Proteomes" id="UP000033647"/>
    </source>
</evidence>
<dbReference type="EMBL" id="LAFY01004165">
    <property type="protein sequence ID" value="KJX94226.1"/>
    <property type="molecule type" value="Genomic_DNA"/>
</dbReference>
<dbReference type="InterPro" id="IPR013525">
    <property type="entry name" value="ABC2_TM"/>
</dbReference>
<dbReference type="STRING" id="1047168.A0A0F4GA25"/>
<dbReference type="Pfam" id="PF00005">
    <property type="entry name" value="ABC_tran"/>
    <property type="match status" value="2"/>
</dbReference>
<feature type="domain" description="ABC transporter" evidence="10">
    <location>
        <begin position="1174"/>
        <end position="1417"/>
    </location>
</feature>
<evidence type="ECO:0000256" key="9">
    <source>
        <dbReference type="SAM" id="Phobius"/>
    </source>
</evidence>
<dbReference type="PANTHER" id="PTHR19241">
    <property type="entry name" value="ATP-BINDING CASSETTE TRANSPORTER"/>
    <property type="match status" value="1"/>
</dbReference>
<feature type="transmembrane region" description="Helical" evidence="9">
    <location>
        <begin position="1578"/>
        <end position="1608"/>
    </location>
</feature>
<feature type="transmembrane region" description="Helical" evidence="9">
    <location>
        <begin position="1628"/>
        <end position="1654"/>
    </location>
</feature>
<feature type="transmembrane region" description="Helical" evidence="9">
    <location>
        <begin position="952"/>
        <end position="977"/>
    </location>
</feature>
<feature type="transmembrane region" description="Helical" evidence="9">
    <location>
        <begin position="1092"/>
        <end position="1109"/>
    </location>
</feature>
<dbReference type="InterPro" id="IPR003439">
    <property type="entry name" value="ABC_transporter-like_ATP-bd"/>
</dbReference>
<evidence type="ECO:0000256" key="3">
    <source>
        <dbReference type="ARBA" id="ARBA00022448"/>
    </source>
</evidence>
<dbReference type="GO" id="GO:0016020">
    <property type="term" value="C:membrane"/>
    <property type="evidence" value="ECO:0007669"/>
    <property type="project" value="UniProtKB-SubCell"/>
</dbReference>
<dbReference type="InterPro" id="IPR003593">
    <property type="entry name" value="AAA+_ATPase"/>
</dbReference>
<feature type="transmembrane region" description="Helical" evidence="9">
    <location>
        <begin position="875"/>
        <end position="897"/>
    </location>
</feature>
<organism evidence="11 12">
    <name type="scientific">Zymoseptoria brevis</name>
    <dbReference type="NCBI Taxonomy" id="1047168"/>
    <lineage>
        <taxon>Eukaryota</taxon>
        <taxon>Fungi</taxon>
        <taxon>Dikarya</taxon>
        <taxon>Ascomycota</taxon>
        <taxon>Pezizomycotina</taxon>
        <taxon>Dothideomycetes</taxon>
        <taxon>Dothideomycetidae</taxon>
        <taxon>Mycosphaerellales</taxon>
        <taxon>Mycosphaerellaceae</taxon>
        <taxon>Zymoseptoria</taxon>
    </lineage>
</organism>
<keyword evidence="12" id="KW-1185">Reference proteome</keyword>
<gene>
    <name evidence="11" type="ORF">TI39_contig4206g00013</name>
</gene>
<dbReference type="FunFam" id="3.40.50.300:FF:000054">
    <property type="entry name" value="ABC multidrug transporter atrF"/>
    <property type="match status" value="1"/>
</dbReference>
<accession>A0A0F4GA25</accession>
<dbReference type="InterPro" id="IPR010929">
    <property type="entry name" value="PDR_CDR_ABC"/>
</dbReference>
<keyword evidence="4 9" id="KW-0812">Transmembrane</keyword>
<comment type="similarity">
    <text evidence="2">Belongs to the ABC transporter superfamily. ABCG family. PDR (TC 3.A.1.205) subfamily.</text>
</comment>
<dbReference type="InterPro" id="IPR007817">
    <property type="entry name" value="Isocyanide_synthase_DIT1"/>
</dbReference>
<proteinExistence type="inferred from homology"/>
<dbReference type="SUPFAM" id="SSF52540">
    <property type="entry name" value="P-loop containing nucleoside triphosphate hydrolases"/>
    <property type="match status" value="2"/>
</dbReference>
<keyword evidence="6" id="KW-0067">ATP-binding</keyword>
<dbReference type="InterPro" id="IPR034003">
    <property type="entry name" value="ABCG_PDR_2"/>
</dbReference>
<dbReference type="SMART" id="SM00382">
    <property type="entry name" value="AAA"/>
    <property type="match status" value="2"/>
</dbReference>
<keyword evidence="3" id="KW-0813">Transport</keyword>
<name>A0A0F4GA25_9PEZI</name>
<dbReference type="GO" id="GO:0005524">
    <property type="term" value="F:ATP binding"/>
    <property type="evidence" value="ECO:0007669"/>
    <property type="project" value="UniProtKB-KW"/>
</dbReference>
<dbReference type="PROSITE" id="PS50893">
    <property type="entry name" value="ABC_TRANSPORTER_2"/>
    <property type="match status" value="2"/>
</dbReference>
<dbReference type="InterPro" id="IPR034001">
    <property type="entry name" value="ABCG_PDR_1"/>
</dbReference>
<protein>
    <recommendedName>
        <fullName evidence="10">ABC transporter domain-containing protein</fullName>
    </recommendedName>
</protein>
<evidence type="ECO:0000256" key="6">
    <source>
        <dbReference type="ARBA" id="ARBA00022840"/>
    </source>
</evidence>
<dbReference type="Gene3D" id="3.40.50.300">
    <property type="entry name" value="P-loop containing nucleotide triphosphate hydrolases"/>
    <property type="match status" value="2"/>
</dbReference>
<feature type="transmembrane region" description="Helical" evidence="9">
    <location>
        <begin position="1539"/>
        <end position="1558"/>
    </location>
</feature>
<feature type="transmembrane region" description="Helical" evidence="9">
    <location>
        <begin position="1693"/>
        <end position="1711"/>
    </location>
</feature>
<evidence type="ECO:0000256" key="5">
    <source>
        <dbReference type="ARBA" id="ARBA00022741"/>
    </source>
</evidence>
<evidence type="ECO:0000256" key="2">
    <source>
        <dbReference type="ARBA" id="ARBA00006012"/>
    </source>
</evidence>
<feature type="transmembrane region" description="Helical" evidence="9">
    <location>
        <begin position="840"/>
        <end position="863"/>
    </location>
</feature>
<evidence type="ECO:0000313" key="11">
    <source>
        <dbReference type="EMBL" id="KJX94226.1"/>
    </source>
</evidence>
<feature type="transmembrane region" description="Helical" evidence="9">
    <location>
        <begin position="1660"/>
        <end position="1681"/>
    </location>
</feature>
<dbReference type="CDD" id="cd03232">
    <property type="entry name" value="ABCG_PDR_domain2"/>
    <property type="match status" value="1"/>
</dbReference>
<dbReference type="CDD" id="cd03233">
    <property type="entry name" value="ABCG_PDR_domain1"/>
    <property type="match status" value="1"/>
</dbReference>
<dbReference type="GO" id="GO:0140359">
    <property type="term" value="F:ABC-type transporter activity"/>
    <property type="evidence" value="ECO:0007669"/>
    <property type="project" value="InterPro"/>
</dbReference>
<dbReference type="Proteomes" id="UP000033647">
    <property type="component" value="Unassembled WGS sequence"/>
</dbReference>
<keyword evidence="5" id="KW-0547">Nucleotide-binding</keyword>
<comment type="caution">
    <text evidence="11">The sequence shown here is derived from an EMBL/GenBank/DDBJ whole genome shotgun (WGS) entry which is preliminary data.</text>
</comment>
<keyword evidence="7 9" id="KW-1133">Transmembrane helix</keyword>
<dbReference type="Pfam" id="PF14510">
    <property type="entry name" value="ABC_trans_N"/>
    <property type="match status" value="1"/>
</dbReference>
<feature type="transmembrane region" description="Helical" evidence="9">
    <location>
        <begin position="983"/>
        <end position="1002"/>
    </location>
</feature>
<dbReference type="InterPro" id="IPR027417">
    <property type="entry name" value="P-loop_NTPase"/>
</dbReference>
<dbReference type="Pfam" id="PF01061">
    <property type="entry name" value="ABC2_membrane"/>
    <property type="match status" value="2"/>
</dbReference>
<evidence type="ECO:0000259" key="10">
    <source>
        <dbReference type="PROSITE" id="PS50893"/>
    </source>
</evidence>
<evidence type="ECO:0000256" key="8">
    <source>
        <dbReference type="ARBA" id="ARBA00023136"/>
    </source>
</evidence>
<dbReference type="Pfam" id="PF05141">
    <property type="entry name" value="DIT1_PvcA"/>
    <property type="match status" value="1"/>
</dbReference>
<feature type="domain" description="ABC transporter" evidence="10">
    <location>
        <begin position="476"/>
        <end position="730"/>
    </location>
</feature>
<keyword evidence="8 9" id="KW-0472">Membrane</keyword>
<dbReference type="GO" id="GO:0016887">
    <property type="term" value="F:ATP hydrolysis activity"/>
    <property type="evidence" value="ECO:0007669"/>
    <property type="project" value="InterPro"/>
</dbReference>
<dbReference type="Pfam" id="PF06422">
    <property type="entry name" value="PDR_CDR"/>
    <property type="match status" value="1"/>
</dbReference>
<dbReference type="InterPro" id="IPR029481">
    <property type="entry name" value="ABC_trans_N"/>
</dbReference>
<evidence type="ECO:0000256" key="7">
    <source>
        <dbReference type="ARBA" id="ARBA00022989"/>
    </source>
</evidence>
<reference evidence="11 12" key="1">
    <citation type="submission" date="2015-03" db="EMBL/GenBank/DDBJ databases">
        <title>RNA-seq based gene annotation and comparative genomics of four Zymoseptoria species reveal species-specific pathogenicity related genes and transposable element activity.</title>
        <authorList>
            <person name="Grandaubert J."/>
            <person name="Bhattacharyya A."/>
            <person name="Stukenbrock E.H."/>
        </authorList>
    </citation>
    <scope>NUCLEOTIDE SEQUENCE [LARGE SCALE GENOMIC DNA]</scope>
    <source>
        <strain evidence="11 12">Zb18110</strain>
    </source>
</reference>
<feature type="transmembrane region" description="Helical" evidence="9">
    <location>
        <begin position="1508"/>
        <end position="1527"/>
    </location>
</feature>
<evidence type="ECO:0000256" key="4">
    <source>
        <dbReference type="ARBA" id="ARBA00022692"/>
    </source>
</evidence>
<evidence type="ECO:0000256" key="1">
    <source>
        <dbReference type="ARBA" id="ARBA00004141"/>
    </source>
</evidence>
<sequence length="1811" mass="201393">MNDSNSSLMASDPDGICEKILDVVLEYALHKFGDTKQKLALGRPKFLETIAGFVVQGRCIQMCLPAFPFKSSNKIDKVLGTLPDKAEELALGRLDTMCAKVQAIYAPGAALTIISDGLVYNDLLSISDKDTWAYGEALRSMAIAHEFQYIKFARIRDLINFPSSEVLNEITYVASATNFRRSLLNEFGKDDIDIDQEIATSEDTKMTYLGYRRFLESDLRHIFPLGSDRSANSYKKNVKFLAKEMIIRGYAFAGAVRAAFPEHLRLSIHQSTGEHKISISLLHTKTGFTTPWHCSVGRLADGTWVSAQKADFELQDTMRLICENGRPSYFQEEEASEQHSVATQAVELGGAQIDSSHSLGSATELSTHANETLSQRTSECDFATLEEQVVVASTHAVDPTTEQVINTFLPHDYQPLNPNSDSFEARSWLKNFEGLIEANRASNPKQIAGVSYRDLSVDAFWQPSDYQRTFWNQPIAMIDTIVQRLTASRNFKRSILQKCDGLIRHGEMLLVLGQPGSGCSTLLKSIAGEMDQLRLGKGTCMNYQGIPDHVMHKESRGEAIYQAETDVHFHQLTVKETLEFAARARAPCESIPGVDRDTYVTHIRDAYIAMFGLRHVADTKVGNAFLRGVSGGEVKRVSIAEAAVARSAIQCWDNSTRGLDSATALDFVQTLRASADIAGTTIAVTLYQAPQSVYNLFDKVSVLYEGRQIFFGPASEAKEYFVDLGFEPKPRQTTADFLTSVTSPAERRIRKDFVGRIPATPDDFFIVWQKSRQFKHLQDDIDRFNKSYPIGGPSLEEFQDAPRSLREKSRRSRSPFTLSLPSQIDLCVWRGFLRLKRDMGILISSTIFNSILSMVIGSVFYDLPNDNGALYSRGVLLYFSIMLAAFASALEILVLYAQRPIVEKQARYAFCRPFAEAIASMLCDLPNKITTTVGSSLPLYFMTNLRRTPGHFFVFLVFTFACTLTMSMYFRCIAALSRTLAQAMAPASVFSLALVSYTGFAIPTGYMRPWLRWLNYLNPVGYAFESLMINEFHGRNIPCSEYVPHGEAYNDIRAIERICATSGSKAGAEAIDGDVYLAVNFGYHASHLWRNLGILLALMMLGCSIYLLAAEYVTEQKPKGGTLLFQRGGMPRNRSQDEESVCNGNIETTSVLVAEPTCKGRLDVTFRPEQDSVFHWDNVSFDIGTKGNTKRILQGVDGWIRPGTLTALMGVSGAGKTTLLDVLADRVSIGVVSGTMLVDGLPRGPGFRRQTGYAQQQDHHLASSTVREALTFSALLRQPRTVSNDEKIAYVEEVIAILGMEAYSDAVVGVPGEGLNVEQRKRLTIAVELVAKPAVLLFMDEPTSGLDSQTAWSICSLLRKLADNGQAILCTIHQPSAPLLGLFDRLLYLAMGGRTVYFGALGSSYSTVIDYFQSKGARLCGADENPAEWILDVTNTPRDMDGTAWADVWDTSEERQAVKAELTKMKPSVTSPITAIHADRPYAAAFGTQFGHVLRRGFSHYWRTPSYLWSKVALCIFSALFIGVSFWKMPNSIQGTQNQLFAVFLLLTIFTNFCQQMMPHAITRRELAEARELPSKVYAWRTFILSDIVVEVPWNSLMAVLVFACWYYPIGLQQNAIDAGQTGERGILMFLFILAFFNFAGTFTSMAVALMSTAESAGNIINLLFSLSLIFCGVLATPQVLPRFWIFMYRISPLTYLVSGVLSVGLANTRIHCLDEELLHFSAPLSTNCSTYLAPYMQSEGGYLQEVPDSNPAECVFCTGSQTNIFLKSVSAEYGDRWRNLGIVWVYVVFNLVATVVFYWLVRVPKKSRSK</sequence>
<comment type="subcellular location">
    <subcellularLocation>
        <location evidence="1">Membrane</location>
        <topology evidence="1">Multi-pass membrane protein</topology>
    </subcellularLocation>
</comment>
<dbReference type="OrthoDB" id="245989at2759"/>
<feature type="transmembrane region" description="Helical" evidence="9">
    <location>
        <begin position="1783"/>
        <end position="1802"/>
    </location>
</feature>